<proteinExistence type="predicted"/>
<dbReference type="AlphaFoldDB" id="A0A240E8L1"/>
<evidence type="ECO:0000313" key="2">
    <source>
        <dbReference type="Proteomes" id="UP000219042"/>
    </source>
</evidence>
<accession>A0A240E8L1</accession>
<reference evidence="2" key="1">
    <citation type="submission" date="2016-09" db="EMBL/GenBank/DDBJ databases">
        <authorList>
            <person name="Varghese N."/>
            <person name="Submissions S."/>
        </authorList>
    </citation>
    <scope>NUCLEOTIDE SEQUENCE [LARGE SCALE GENOMIC DNA]</scope>
    <source>
        <strain evidence="2">ANC 4466</strain>
    </source>
</reference>
<gene>
    <name evidence="1" type="ORF">SAMN05421731_102381</name>
</gene>
<dbReference type="RefSeq" id="WP_097078465.1">
    <property type="nucleotide sequence ID" value="NZ_BAABHT010000003.1"/>
</dbReference>
<keyword evidence="2" id="KW-1185">Reference proteome</keyword>
<protein>
    <submittedName>
        <fullName evidence="1">Uncharacterized protein</fullName>
    </submittedName>
</protein>
<dbReference type="OrthoDB" id="6694697at2"/>
<organism evidence="1 2">
    <name type="scientific">Acinetobacter puyangensis</name>
    <dbReference type="NCBI Taxonomy" id="1096779"/>
    <lineage>
        <taxon>Bacteria</taxon>
        <taxon>Pseudomonadati</taxon>
        <taxon>Pseudomonadota</taxon>
        <taxon>Gammaproteobacteria</taxon>
        <taxon>Moraxellales</taxon>
        <taxon>Moraxellaceae</taxon>
        <taxon>Acinetobacter</taxon>
    </lineage>
</organism>
<evidence type="ECO:0000313" key="1">
    <source>
        <dbReference type="EMBL" id="SNX44220.1"/>
    </source>
</evidence>
<sequence>MINAYRNAIRTLLEQRRNQSDVRRIIVWDVQPDEAKDPTLLSLRAYGTRMHVDVVLVACGVSGIWELLPVQRIILPLISDVIALRKTYMSDEI</sequence>
<dbReference type="Proteomes" id="UP000219042">
    <property type="component" value="Unassembled WGS sequence"/>
</dbReference>
<dbReference type="EMBL" id="OANT01000002">
    <property type="protein sequence ID" value="SNX44220.1"/>
    <property type="molecule type" value="Genomic_DNA"/>
</dbReference>
<name>A0A240E8L1_9GAMM</name>